<dbReference type="PRINTS" id="PR01438">
    <property type="entry name" value="UNVRSLSTRESS"/>
</dbReference>
<dbReference type="SUPFAM" id="SSF52402">
    <property type="entry name" value="Adenine nucleotide alpha hydrolases-like"/>
    <property type="match status" value="1"/>
</dbReference>
<reference evidence="3" key="2">
    <citation type="submission" date="2020-09" db="EMBL/GenBank/DDBJ databases">
        <authorList>
            <person name="Sun Q."/>
            <person name="Zhou Y."/>
        </authorList>
    </citation>
    <scope>NUCLEOTIDE SEQUENCE</scope>
    <source>
        <strain evidence="3">CGMCC 1.12160</strain>
    </source>
</reference>
<dbReference type="PANTHER" id="PTHR46268:SF6">
    <property type="entry name" value="UNIVERSAL STRESS PROTEIN UP12"/>
    <property type="match status" value="1"/>
</dbReference>
<evidence type="ECO:0000256" key="1">
    <source>
        <dbReference type="ARBA" id="ARBA00008791"/>
    </source>
</evidence>
<comment type="caution">
    <text evidence="3">The sequence shown here is derived from an EMBL/GenBank/DDBJ whole genome shotgun (WGS) entry which is preliminary data.</text>
</comment>
<evidence type="ECO:0000313" key="3">
    <source>
        <dbReference type="EMBL" id="GGF40266.1"/>
    </source>
</evidence>
<dbReference type="PANTHER" id="PTHR46268">
    <property type="entry name" value="STRESS RESPONSE PROTEIN NHAX"/>
    <property type="match status" value="1"/>
</dbReference>
<comment type="similarity">
    <text evidence="1">Belongs to the universal stress protein A family.</text>
</comment>
<dbReference type="CDD" id="cd00293">
    <property type="entry name" value="USP-like"/>
    <property type="match status" value="1"/>
</dbReference>
<dbReference type="Pfam" id="PF00582">
    <property type="entry name" value="Usp"/>
    <property type="match status" value="1"/>
</dbReference>
<dbReference type="InterPro" id="IPR006016">
    <property type="entry name" value="UspA"/>
</dbReference>
<dbReference type="EMBL" id="BMEM01000001">
    <property type="protein sequence ID" value="GGF40266.1"/>
    <property type="molecule type" value="Genomic_DNA"/>
</dbReference>
<dbReference type="AlphaFoldDB" id="A0A917BEG6"/>
<name>A0A917BEG6_9MICO</name>
<dbReference type="RefSeq" id="WP_188428011.1">
    <property type="nucleotide sequence ID" value="NZ_BAABKH010000010.1"/>
</dbReference>
<organism evidence="3 4">
    <name type="scientific">Ornithinimicrobium tianjinense</name>
    <dbReference type="NCBI Taxonomy" id="1195761"/>
    <lineage>
        <taxon>Bacteria</taxon>
        <taxon>Bacillati</taxon>
        <taxon>Actinomycetota</taxon>
        <taxon>Actinomycetes</taxon>
        <taxon>Micrococcales</taxon>
        <taxon>Ornithinimicrobiaceae</taxon>
        <taxon>Ornithinimicrobium</taxon>
    </lineage>
</organism>
<gene>
    <name evidence="3" type="ORF">GCM10011366_04870</name>
</gene>
<dbReference type="InterPro" id="IPR014729">
    <property type="entry name" value="Rossmann-like_a/b/a_fold"/>
</dbReference>
<feature type="domain" description="UspA" evidence="2">
    <location>
        <begin position="3"/>
        <end position="130"/>
    </location>
</feature>
<accession>A0A917BEG6</accession>
<proteinExistence type="inferred from homology"/>
<dbReference type="Gene3D" id="3.40.50.620">
    <property type="entry name" value="HUPs"/>
    <property type="match status" value="1"/>
</dbReference>
<reference evidence="3" key="1">
    <citation type="journal article" date="2014" name="Int. J. Syst. Evol. Microbiol.">
        <title>Complete genome sequence of Corynebacterium casei LMG S-19264T (=DSM 44701T), isolated from a smear-ripened cheese.</title>
        <authorList>
            <consortium name="US DOE Joint Genome Institute (JGI-PGF)"/>
            <person name="Walter F."/>
            <person name="Albersmeier A."/>
            <person name="Kalinowski J."/>
            <person name="Ruckert C."/>
        </authorList>
    </citation>
    <scope>NUCLEOTIDE SEQUENCE</scope>
    <source>
        <strain evidence="3">CGMCC 1.12160</strain>
    </source>
</reference>
<dbReference type="Proteomes" id="UP000605670">
    <property type="component" value="Unassembled WGS sequence"/>
</dbReference>
<keyword evidence="4" id="KW-1185">Reference proteome</keyword>
<protein>
    <submittedName>
        <fullName evidence="3">Universal stress protein UspA</fullName>
    </submittedName>
</protein>
<evidence type="ECO:0000259" key="2">
    <source>
        <dbReference type="Pfam" id="PF00582"/>
    </source>
</evidence>
<dbReference type="InterPro" id="IPR006015">
    <property type="entry name" value="Universal_stress_UspA"/>
</dbReference>
<evidence type="ECO:0000313" key="4">
    <source>
        <dbReference type="Proteomes" id="UP000605670"/>
    </source>
</evidence>
<sequence>MAVVVGFIPTPEGTAALAEATREARRRGAKVVLVASYDPAQAKEAGARKRFRDALDRAAEQLAAEGLEHEVRTMERGRLPSEDVLEVAEEIGAEVIVIGLRRRSAVGKFLLGSHAQQILMDAPCPVLSVKAG</sequence>